<reference evidence="2 3" key="1">
    <citation type="submission" date="2016-06" db="EMBL/GenBank/DDBJ databases">
        <title>Evolution of pathogenesis and genome organization in the Tremellales.</title>
        <authorList>
            <person name="Cuomo C."/>
            <person name="Litvintseva A."/>
            <person name="Heitman J."/>
            <person name="Chen Y."/>
            <person name="Sun S."/>
            <person name="Springer D."/>
            <person name="Dromer F."/>
            <person name="Young S."/>
            <person name="Zeng Q."/>
            <person name="Chapman S."/>
            <person name="Gujja S."/>
            <person name="Saif S."/>
            <person name="Birren B."/>
        </authorList>
    </citation>
    <scope>NUCLEOTIDE SEQUENCE [LARGE SCALE GENOMIC DNA]</scope>
    <source>
        <strain evidence="2 3">ATCC 28783</strain>
    </source>
</reference>
<evidence type="ECO:0000313" key="3">
    <source>
        <dbReference type="Proteomes" id="UP000289152"/>
    </source>
</evidence>
<dbReference type="InterPro" id="IPR052419">
    <property type="entry name" value="5_3-deoxyribonucleotidase-like"/>
</dbReference>
<evidence type="ECO:0000256" key="1">
    <source>
        <dbReference type="SAM" id="MobiDB-lite"/>
    </source>
</evidence>
<comment type="caution">
    <text evidence="2">The sequence shown here is derived from an EMBL/GenBank/DDBJ whole genome shotgun (WGS) entry which is preliminary data.</text>
</comment>
<protein>
    <submittedName>
        <fullName evidence="2">Uncharacterized protein</fullName>
    </submittedName>
</protein>
<dbReference type="InParanoid" id="A0A4Q1BKM5"/>
<dbReference type="STRING" id="5217.A0A4Q1BKM5"/>
<dbReference type="Gene3D" id="3.40.50.1000">
    <property type="entry name" value="HAD superfamily/HAD-like"/>
    <property type="match status" value="1"/>
</dbReference>
<sequence length="448" mass="49942">MNHRDLSNPTHATHPSENLSETPETPNPLSPTFATRQASTNTEVSVSHSFVDSATGEEPPHSPADTAANYAHYASGFSAGIRSPAQHFSLIAVQGSVPTTPLFNYQDDPEVSRPGGNKNGDYFLPGPKGAKRPDWDSMIGHPREMPPHEVQLVSKIEVKNNRVIAIDFDDVFTQNYQALQLEINKLHNLDLTIEDAKTYFPHQNRGWGNYADVGRGLRLMEYLLPTTEPVDGFVDGLKALRELGHELHIVTSRAEHHRGPVIEWLAKYGVTVGDKEEDLIKEIWFVGTYDAAQAQIPDKEDTPEGLEREKELNAKFKEVWKAVGMGKGGQGKLKVLRDINAAVFIDDHYGNLLPILNATPPIPCILFTRWPWSKNATSCQTAEEIMTYEERLAAGVELSYPPIEDRDGLVKCETWNDIVNWVAEWDQEVAASSKEEEGKEVNAEVESQ</sequence>
<dbReference type="PANTHER" id="PTHR35134">
    <property type="entry name" value="NUCLEOTIDASE YQFW-RELATED"/>
    <property type="match status" value="1"/>
</dbReference>
<dbReference type="SUPFAM" id="SSF56784">
    <property type="entry name" value="HAD-like"/>
    <property type="match status" value="1"/>
</dbReference>
<proteinExistence type="predicted"/>
<organism evidence="2 3">
    <name type="scientific">Tremella mesenterica</name>
    <name type="common">Jelly fungus</name>
    <dbReference type="NCBI Taxonomy" id="5217"/>
    <lineage>
        <taxon>Eukaryota</taxon>
        <taxon>Fungi</taxon>
        <taxon>Dikarya</taxon>
        <taxon>Basidiomycota</taxon>
        <taxon>Agaricomycotina</taxon>
        <taxon>Tremellomycetes</taxon>
        <taxon>Tremellales</taxon>
        <taxon>Tremellaceae</taxon>
        <taxon>Tremella</taxon>
    </lineage>
</organism>
<feature type="compositionally biased region" description="Polar residues" evidence="1">
    <location>
        <begin position="30"/>
        <end position="52"/>
    </location>
</feature>
<dbReference type="OrthoDB" id="10248475at2759"/>
<dbReference type="InterPro" id="IPR036412">
    <property type="entry name" value="HAD-like_sf"/>
</dbReference>
<dbReference type="EMBL" id="SDIL01000050">
    <property type="protein sequence ID" value="RXK38295.1"/>
    <property type="molecule type" value="Genomic_DNA"/>
</dbReference>
<dbReference type="InterPro" id="IPR023214">
    <property type="entry name" value="HAD_sf"/>
</dbReference>
<dbReference type="PANTHER" id="PTHR35134:SF2">
    <property type="entry name" value="NUCLEOTIDASE YQFW-RELATED"/>
    <property type="match status" value="1"/>
</dbReference>
<keyword evidence="3" id="KW-1185">Reference proteome</keyword>
<gene>
    <name evidence="2" type="ORF">M231_04468</name>
</gene>
<feature type="region of interest" description="Disordered" evidence="1">
    <location>
        <begin position="1"/>
        <end position="67"/>
    </location>
</feature>
<accession>A0A4Q1BKM5</accession>
<dbReference type="Proteomes" id="UP000289152">
    <property type="component" value="Unassembled WGS sequence"/>
</dbReference>
<evidence type="ECO:0000313" key="2">
    <source>
        <dbReference type="EMBL" id="RXK38295.1"/>
    </source>
</evidence>
<dbReference type="AlphaFoldDB" id="A0A4Q1BKM5"/>
<feature type="compositionally biased region" description="Polar residues" evidence="1">
    <location>
        <begin position="7"/>
        <end position="24"/>
    </location>
</feature>
<dbReference type="VEuPathDB" id="FungiDB:TREMEDRAFT_61113"/>
<name>A0A4Q1BKM5_TREME</name>